<organism evidence="3 4">
    <name type="scientific">Candidatus Competibacter phosphatis</name>
    <dbReference type="NCBI Taxonomy" id="221280"/>
    <lineage>
        <taxon>Bacteria</taxon>
        <taxon>Pseudomonadati</taxon>
        <taxon>Pseudomonadota</taxon>
        <taxon>Gammaproteobacteria</taxon>
        <taxon>Candidatus Competibacteraceae</taxon>
        <taxon>Candidatus Competibacter</taxon>
    </lineage>
</organism>
<dbReference type="Proteomes" id="UP000760480">
    <property type="component" value="Unassembled WGS sequence"/>
</dbReference>
<dbReference type="InterPro" id="IPR009003">
    <property type="entry name" value="Peptidase_S1_PA"/>
</dbReference>
<feature type="coiled-coil region" evidence="1">
    <location>
        <begin position="207"/>
        <end position="234"/>
    </location>
</feature>
<name>A0ABX1TJM4_9GAMM</name>
<evidence type="ECO:0008006" key="5">
    <source>
        <dbReference type="Google" id="ProtNLM"/>
    </source>
</evidence>
<reference evidence="3 4" key="1">
    <citation type="submission" date="2019-03" db="EMBL/GenBank/DDBJ databases">
        <title>Metabolic reconstructions from genomes of highly enriched 'Candidatus Accumulibacter' and 'Candidatus Competibacter' bioreactor populations.</title>
        <authorList>
            <person name="Annavajhala M.K."/>
            <person name="Welles L."/>
            <person name="Abbas B."/>
            <person name="Sorokin D."/>
            <person name="Park H."/>
            <person name="Van Loosdrecht M."/>
            <person name="Chandran K."/>
        </authorList>
    </citation>
    <scope>NUCLEOTIDE SEQUENCE [LARGE SCALE GENOMIC DNA]</scope>
    <source>
        <strain evidence="3 4">SBR_G</strain>
    </source>
</reference>
<feature type="region of interest" description="Disordered" evidence="2">
    <location>
        <begin position="343"/>
        <end position="376"/>
    </location>
</feature>
<gene>
    <name evidence="3" type="ORF">E4P82_10490</name>
</gene>
<sequence length="509" mass="58063">MQKDLLVAIFAATDTKDPTTGVFGTGYPMTEDLILTSRHVVMPENQNIPGRIEVKWFYDEQPSWIKADLVWSGQGDLDAALVRCRRPEYLRRFELGRLVERRPTEGERWQSAGFARANKRGDVREPGQFGGTLRSMADGAFFFEILEDAQPIAEEQWKGVSGMPVFVGSGLLGVVKHVPPNFDHKKLEAVPAWRLLRDEKFREALGIDEQCKRLESARKLLRRLLERSDAATDDFAAELELPRDDIPKCREQIVERLLVEELSPERLFKLALSVQDKRRGKKDRPGMQVAKDLVLTILPAIHDATVVADVRRHKGDHSVCPLALPTKLRTLAEIIMAAADRRAASLRPQPSKHADPEGVASLPEPPESGRDPDGKQFSRDWRIHLLETFETDPDRFENTFKDYLKERFIPSHLRSLGADVSEEELLDTIAAQLRLEAESRDGGLTYYFIARMPNNPEARQKRESVLAQLKRTFPHIAFLRLTGGEPLNVEWERYSKLRDLLYHDPEVDR</sequence>
<keyword evidence="1" id="KW-0175">Coiled coil</keyword>
<dbReference type="SUPFAM" id="SSF50494">
    <property type="entry name" value="Trypsin-like serine proteases"/>
    <property type="match status" value="1"/>
</dbReference>
<proteinExistence type="predicted"/>
<dbReference type="RefSeq" id="WP_169248838.1">
    <property type="nucleotide sequence ID" value="NZ_SPMZ01000028.1"/>
</dbReference>
<dbReference type="EMBL" id="SPMZ01000028">
    <property type="protein sequence ID" value="NMQ19585.1"/>
    <property type="molecule type" value="Genomic_DNA"/>
</dbReference>
<comment type="caution">
    <text evidence="3">The sequence shown here is derived from an EMBL/GenBank/DDBJ whole genome shotgun (WGS) entry which is preliminary data.</text>
</comment>
<evidence type="ECO:0000256" key="1">
    <source>
        <dbReference type="SAM" id="Coils"/>
    </source>
</evidence>
<accession>A0ABX1TJM4</accession>
<protein>
    <recommendedName>
        <fullName evidence="5">Serine protease</fullName>
    </recommendedName>
</protein>
<evidence type="ECO:0000256" key="2">
    <source>
        <dbReference type="SAM" id="MobiDB-lite"/>
    </source>
</evidence>
<keyword evidence="4" id="KW-1185">Reference proteome</keyword>
<evidence type="ECO:0000313" key="3">
    <source>
        <dbReference type="EMBL" id="NMQ19585.1"/>
    </source>
</evidence>
<feature type="compositionally biased region" description="Basic and acidic residues" evidence="2">
    <location>
        <begin position="367"/>
        <end position="376"/>
    </location>
</feature>
<evidence type="ECO:0000313" key="4">
    <source>
        <dbReference type="Proteomes" id="UP000760480"/>
    </source>
</evidence>